<reference evidence="2 3" key="1">
    <citation type="submission" date="2016-10" db="EMBL/GenBank/DDBJ databases">
        <authorList>
            <person name="de Groot N.N."/>
        </authorList>
    </citation>
    <scope>NUCLEOTIDE SEQUENCE [LARGE SCALE GENOMIC DNA]</scope>
    <source>
        <strain evidence="2 3">A52C2</strain>
    </source>
</reference>
<evidence type="ECO:0000256" key="1">
    <source>
        <dbReference type="SAM" id="MobiDB-lite"/>
    </source>
</evidence>
<keyword evidence="3" id="KW-1185">Reference proteome</keyword>
<evidence type="ECO:0000313" key="2">
    <source>
        <dbReference type="EMBL" id="SER58184.1"/>
    </source>
</evidence>
<organism evidence="2 3">
    <name type="scientific">Faunimonas pinastri</name>
    <dbReference type="NCBI Taxonomy" id="1855383"/>
    <lineage>
        <taxon>Bacteria</taxon>
        <taxon>Pseudomonadati</taxon>
        <taxon>Pseudomonadota</taxon>
        <taxon>Alphaproteobacteria</taxon>
        <taxon>Hyphomicrobiales</taxon>
        <taxon>Afifellaceae</taxon>
        <taxon>Faunimonas</taxon>
    </lineage>
</organism>
<dbReference type="Proteomes" id="UP000199647">
    <property type="component" value="Unassembled WGS sequence"/>
</dbReference>
<dbReference type="EMBL" id="FOFG01000027">
    <property type="protein sequence ID" value="SER58184.1"/>
    <property type="molecule type" value="Genomic_DNA"/>
</dbReference>
<feature type="compositionally biased region" description="Basic and acidic residues" evidence="1">
    <location>
        <begin position="50"/>
        <end position="68"/>
    </location>
</feature>
<gene>
    <name evidence="2" type="ORF">SAMN05216548_1277</name>
</gene>
<name>A0A1H9QCJ0_9HYPH</name>
<accession>A0A1H9QCJ0</accession>
<sequence length="85" mass="9447">MAKNPSTMVATPADENRRGVTGMSDEERDTFFRQNPAHPANRALAAFDEQGGKRSHVIEGRTPPEGKNRFGGLKTRLRNPLNENE</sequence>
<proteinExistence type="predicted"/>
<protein>
    <submittedName>
        <fullName evidence="2">Uncharacterized protein</fullName>
    </submittedName>
</protein>
<feature type="region of interest" description="Disordered" evidence="1">
    <location>
        <begin position="1"/>
        <end position="85"/>
    </location>
</feature>
<dbReference type="AlphaFoldDB" id="A0A1H9QCJ0"/>
<evidence type="ECO:0000313" key="3">
    <source>
        <dbReference type="Proteomes" id="UP000199647"/>
    </source>
</evidence>
<dbReference type="STRING" id="1855383.SAMN05216548_1277"/>